<dbReference type="AlphaFoldDB" id="A0A1T5I5V4"/>
<proteinExistence type="predicted"/>
<feature type="compositionally biased region" description="Basic and acidic residues" evidence="1">
    <location>
        <begin position="20"/>
        <end position="38"/>
    </location>
</feature>
<sequence>MPRDDYETRHKRQVQGIAKSKAEGKYSGHRRINESQHQDIRDQLSLRCSYSDIQQKLGCSGAAIARVAKIFKKPN</sequence>
<evidence type="ECO:0000256" key="1">
    <source>
        <dbReference type="SAM" id="MobiDB-lite"/>
    </source>
</evidence>
<dbReference type="EMBL" id="FUZI01000018">
    <property type="protein sequence ID" value="SKC34432.1"/>
    <property type="molecule type" value="Genomic_DNA"/>
</dbReference>
<accession>A0A1T5I5V4</accession>
<protein>
    <recommendedName>
        <fullName evidence="4">Resolvase HTH domain-containing protein</fullName>
    </recommendedName>
</protein>
<evidence type="ECO:0008006" key="4">
    <source>
        <dbReference type="Google" id="ProtNLM"/>
    </source>
</evidence>
<gene>
    <name evidence="2" type="ORF">CZ809_04052</name>
</gene>
<evidence type="ECO:0000313" key="3">
    <source>
        <dbReference type="Proteomes" id="UP000189966"/>
    </source>
</evidence>
<feature type="region of interest" description="Disordered" evidence="1">
    <location>
        <begin position="1"/>
        <end position="38"/>
    </location>
</feature>
<organism evidence="2 3">
    <name type="scientific">Photobacterium piscicola</name>
    <dbReference type="NCBI Taxonomy" id="1378299"/>
    <lineage>
        <taxon>Bacteria</taxon>
        <taxon>Pseudomonadati</taxon>
        <taxon>Pseudomonadota</taxon>
        <taxon>Gammaproteobacteria</taxon>
        <taxon>Vibrionales</taxon>
        <taxon>Vibrionaceae</taxon>
        <taxon>Photobacterium</taxon>
    </lineage>
</organism>
<evidence type="ECO:0000313" key="2">
    <source>
        <dbReference type="EMBL" id="SKC34432.1"/>
    </source>
</evidence>
<reference evidence="2 3" key="1">
    <citation type="submission" date="2017-02" db="EMBL/GenBank/DDBJ databases">
        <authorList>
            <person name="Peterson S.W."/>
        </authorList>
    </citation>
    <scope>NUCLEOTIDE SEQUENCE [LARGE SCALE GENOMIC DNA]</scope>
    <source>
        <strain evidence="3">type strain: NCCB 100098</strain>
    </source>
</reference>
<dbReference type="Proteomes" id="UP000189966">
    <property type="component" value="Unassembled WGS sequence"/>
</dbReference>
<name>A0A1T5I5V4_9GAMM</name>